<organism evidence="3 4">
    <name type="scientific">Cohnella herbarum</name>
    <dbReference type="NCBI Taxonomy" id="2728023"/>
    <lineage>
        <taxon>Bacteria</taxon>
        <taxon>Bacillati</taxon>
        <taxon>Bacillota</taxon>
        <taxon>Bacilli</taxon>
        <taxon>Bacillales</taxon>
        <taxon>Paenibacillaceae</taxon>
        <taxon>Cohnella</taxon>
    </lineage>
</organism>
<feature type="region of interest" description="Disordered" evidence="1">
    <location>
        <begin position="270"/>
        <end position="290"/>
    </location>
</feature>
<dbReference type="PANTHER" id="PTHR43143:SF1">
    <property type="entry name" value="SERINE_THREONINE-PROTEIN PHOSPHATASE CPPED1"/>
    <property type="match status" value="1"/>
</dbReference>
<dbReference type="InterPro" id="IPR004843">
    <property type="entry name" value="Calcineurin-like_PHP"/>
</dbReference>
<evidence type="ECO:0000313" key="3">
    <source>
        <dbReference type="EMBL" id="QJD85459.1"/>
    </source>
</evidence>
<dbReference type="EMBL" id="CP051680">
    <property type="protein sequence ID" value="QJD85459.1"/>
    <property type="molecule type" value="Genomic_DNA"/>
</dbReference>
<dbReference type="SUPFAM" id="SSF56300">
    <property type="entry name" value="Metallo-dependent phosphatases"/>
    <property type="match status" value="1"/>
</dbReference>
<dbReference type="InterPro" id="IPR051918">
    <property type="entry name" value="STPP_CPPED1"/>
</dbReference>
<dbReference type="Proteomes" id="UP000502248">
    <property type="component" value="Chromosome"/>
</dbReference>
<dbReference type="PANTHER" id="PTHR43143">
    <property type="entry name" value="METALLOPHOSPHOESTERASE, CALCINEURIN SUPERFAMILY"/>
    <property type="match status" value="1"/>
</dbReference>
<reference evidence="3 4" key="1">
    <citation type="submission" date="2020-04" db="EMBL/GenBank/DDBJ databases">
        <title>Genome sequencing of novel species.</title>
        <authorList>
            <person name="Heo J."/>
            <person name="Kim S.-J."/>
            <person name="Kim J.-S."/>
            <person name="Hong S.-B."/>
            <person name="Kwon S.-W."/>
        </authorList>
    </citation>
    <scope>NUCLEOTIDE SEQUENCE [LARGE SCALE GENOMIC DNA]</scope>
    <source>
        <strain evidence="3 4">MFER-1</strain>
    </source>
</reference>
<dbReference type="AlphaFoldDB" id="A0A7Z2ZMW9"/>
<protein>
    <recommendedName>
        <fullName evidence="2">Calcineurin-like phosphoesterase domain-containing protein</fullName>
    </recommendedName>
</protein>
<dbReference type="GO" id="GO:0016787">
    <property type="term" value="F:hydrolase activity"/>
    <property type="evidence" value="ECO:0007669"/>
    <property type="project" value="InterPro"/>
</dbReference>
<gene>
    <name evidence="3" type="ORF">HH215_21275</name>
</gene>
<sequence>MSIQLNRKANEIWFDESRFATDKRPWFGQLPKTEQDDFSFAVVGDRCGMAIEGVFEKALGLLADLKPSFIISVGDLIEGYWRDPKPVHEEWDEIDAKIEATGVPFFQVVGNHDYSNEMMQGVWRARKGFEYYAFRMNDVLFLVVNTEEPPSEFSDELIDLIKKATAKVKKEPDKAMEHLQEFYVELVGNLSPEQLQGMSKVEMGIGEEQLAFFKQVLENNSDVKRTFACMHKPGWKSDNPEFARLEQMLHGRPHTIFAGHFHALEYSEQEEGRHQQIQLGRTGGSPHGTNPCDENLILWVTMKSGVPAYRVIHLDGVTEIGNYSPQQHAHAKG</sequence>
<dbReference type="Pfam" id="PF00149">
    <property type="entry name" value="Metallophos"/>
    <property type="match status" value="1"/>
</dbReference>
<dbReference type="Gene3D" id="3.60.21.10">
    <property type="match status" value="1"/>
</dbReference>
<dbReference type="RefSeq" id="WP_169281721.1">
    <property type="nucleotide sequence ID" value="NZ_CP051680.1"/>
</dbReference>
<accession>A0A7Z2ZMW9</accession>
<proteinExistence type="predicted"/>
<name>A0A7Z2ZMW9_9BACL</name>
<evidence type="ECO:0000259" key="2">
    <source>
        <dbReference type="Pfam" id="PF00149"/>
    </source>
</evidence>
<dbReference type="InterPro" id="IPR029052">
    <property type="entry name" value="Metallo-depent_PP-like"/>
</dbReference>
<evidence type="ECO:0000256" key="1">
    <source>
        <dbReference type="SAM" id="MobiDB-lite"/>
    </source>
</evidence>
<feature type="domain" description="Calcineurin-like phosphoesterase" evidence="2">
    <location>
        <begin position="40"/>
        <end position="263"/>
    </location>
</feature>
<evidence type="ECO:0000313" key="4">
    <source>
        <dbReference type="Proteomes" id="UP000502248"/>
    </source>
</evidence>
<dbReference type="KEGG" id="cheb:HH215_21275"/>
<keyword evidence="4" id="KW-1185">Reference proteome</keyword>